<organism evidence="2 3">
    <name type="scientific">Actinocatenispora comari</name>
    <dbReference type="NCBI Taxonomy" id="2807577"/>
    <lineage>
        <taxon>Bacteria</taxon>
        <taxon>Bacillati</taxon>
        <taxon>Actinomycetota</taxon>
        <taxon>Actinomycetes</taxon>
        <taxon>Micromonosporales</taxon>
        <taxon>Micromonosporaceae</taxon>
        <taxon>Actinocatenispora</taxon>
    </lineage>
</organism>
<dbReference type="GO" id="GO:0009231">
    <property type="term" value="P:riboflavin biosynthetic process"/>
    <property type="evidence" value="ECO:0007669"/>
    <property type="project" value="InterPro"/>
</dbReference>
<name>A0A8J4AHZ2_9ACTN</name>
<dbReference type="SUPFAM" id="SSF53597">
    <property type="entry name" value="Dihydrofolate reductase-like"/>
    <property type="match status" value="1"/>
</dbReference>
<protein>
    <submittedName>
        <fullName evidence="2">Deaminase</fullName>
    </submittedName>
</protein>
<dbReference type="Gene3D" id="3.40.430.10">
    <property type="entry name" value="Dihydrofolate Reductase, subunit A"/>
    <property type="match status" value="1"/>
</dbReference>
<dbReference type="EMBL" id="BOPO01000150">
    <property type="protein sequence ID" value="GIL31856.1"/>
    <property type="molecule type" value="Genomic_DNA"/>
</dbReference>
<gene>
    <name evidence="2" type="ORF">NUM_71100</name>
</gene>
<dbReference type="RefSeq" id="WP_207129398.1">
    <property type="nucleotide sequence ID" value="NZ_BOPO01000150.1"/>
</dbReference>
<dbReference type="Pfam" id="PF01872">
    <property type="entry name" value="RibD_C"/>
    <property type="match status" value="1"/>
</dbReference>
<dbReference type="InterPro" id="IPR002734">
    <property type="entry name" value="RibDG_C"/>
</dbReference>
<accession>A0A8J4AHZ2</accession>
<dbReference type="GO" id="GO:0008703">
    <property type="term" value="F:5-amino-6-(5-phosphoribosylamino)uracil reductase activity"/>
    <property type="evidence" value="ECO:0007669"/>
    <property type="project" value="InterPro"/>
</dbReference>
<dbReference type="InterPro" id="IPR024072">
    <property type="entry name" value="DHFR-like_dom_sf"/>
</dbReference>
<reference evidence="3" key="1">
    <citation type="journal article" date="2021" name="Int. J. Syst. Evol. Microbiol.">
        <title>Actinocatenispora comari sp. nov., an endophytic actinomycete isolated from aerial parts of Comarum salesowianum.</title>
        <authorList>
            <person name="Oyunbileg N."/>
            <person name="Iizaka Y."/>
            <person name="Hamada M."/>
            <person name="Davaapurev B.O."/>
            <person name="Fukumoto A."/>
            <person name="Tsetseg B."/>
            <person name="Kato F."/>
            <person name="Tamura T."/>
            <person name="Batkhuu J."/>
            <person name="Anzai Y."/>
        </authorList>
    </citation>
    <scope>NUCLEOTIDE SEQUENCE [LARGE SCALE GENOMIC DNA]</scope>
    <source>
        <strain evidence="3">NUM-2625</strain>
    </source>
</reference>
<comment type="caution">
    <text evidence="2">The sequence shown here is derived from an EMBL/GenBank/DDBJ whole genome shotgun (WGS) entry which is preliminary data.</text>
</comment>
<dbReference type="Proteomes" id="UP000614996">
    <property type="component" value="Unassembled WGS sequence"/>
</dbReference>
<dbReference type="AlphaFoldDB" id="A0A8J4AHZ2"/>
<keyword evidence="3" id="KW-1185">Reference proteome</keyword>
<feature type="domain" description="Bacterial bifunctional deaminase-reductase C-terminal" evidence="1">
    <location>
        <begin position="3"/>
        <end position="185"/>
    </location>
</feature>
<evidence type="ECO:0000313" key="3">
    <source>
        <dbReference type="Proteomes" id="UP000614996"/>
    </source>
</evidence>
<evidence type="ECO:0000259" key="1">
    <source>
        <dbReference type="Pfam" id="PF01872"/>
    </source>
</evidence>
<proteinExistence type="predicted"/>
<sequence length="211" mass="22791">MGKLIVSMQVTVDGFVDAESPDADWQAWDWTGRPTWDAELAADFNATFDTVGTILLSRTMIGEGYLDHWAATARSFPDEPALAFARRVGELDKVVISRQRLDLPWPRTTASQAPLPEAVRAIRERHDGDLLAFGGVRFVAGLAAAGLVDEFQFYVNPTAVGAGRQVLGPGTRLRLLEARGYRCGVVRACYAPDEGVGERDGIGTGTAGPSR</sequence>
<evidence type="ECO:0000313" key="2">
    <source>
        <dbReference type="EMBL" id="GIL31856.1"/>
    </source>
</evidence>